<feature type="non-terminal residue" evidence="4">
    <location>
        <position position="70"/>
    </location>
</feature>
<dbReference type="Gene3D" id="3.40.50.300">
    <property type="entry name" value="P-loop containing nucleotide triphosphate hydrolases"/>
    <property type="match status" value="1"/>
</dbReference>
<evidence type="ECO:0000313" key="4">
    <source>
        <dbReference type="EMBL" id="SVC49508.1"/>
    </source>
</evidence>
<name>A0A382MLY7_9ZZZZ</name>
<protein>
    <recommendedName>
        <fullName evidence="5">Adenylate kinase active site lid domain-containing protein</fullName>
    </recommendedName>
</protein>
<evidence type="ECO:0000256" key="3">
    <source>
        <dbReference type="ARBA" id="ARBA00022777"/>
    </source>
</evidence>
<dbReference type="GO" id="GO:0019205">
    <property type="term" value="F:nucleobase-containing compound kinase activity"/>
    <property type="evidence" value="ECO:0007669"/>
    <property type="project" value="InterPro"/>
</dbReference>
<dbReference type="GO" id="GO:0005524">
    <property type="term" value="F:ATP binding"/>
    <property type="evidence" value="ECO:0007669"/>
    <property type="project" value="InterPro"/>
</dbReference>
<dbReference type="SUPFAM" id="SSF52540">
    <property type="entry name" value="P-loop containing nucleoside triphosphate hydrolases"/>
    <property type="match status" value="1"/>
</dbReference>
<dbReference type="InterPro" id="IPR000850">
    <property type="entry name" value="Adenylat/UMP-CMP_kin"/>
</dbReference>
<accession>A0A382MLY7</accession>
<dbReference type="CDD" id="cd01428">
    <property type="entry name" value="ADK"/>
    <property type="match status" value="1"/>
</dbReference>
<organism evidence="4">
    <name type="scientific">marine metagenome</name>
    <dbReference type="NCBI Taxonomy" id="408172"/>
    <lineage>
        <taxon>unclassified sequences</taxon>
        <taxon>metagenomes</taxon>
        <taxon>ecological metagenomes</taxon>
    </lineage>
</organism>
<dbReference type="PRINTS" id="PR00094">
    <property type="entry name" value="ADENYLTKNASE"/>
</dbReference>
<dbReference type="EMBL" id="UINC01094344">
    <property type="protein sequence ID" value="SVC49508.1"/>
    <property type="molecule type" value="Genomic_DNA"/>
</dbReference>
<dbReference type="Pfam" id="PF00406">
    <property type="entry name" value="ADK"/>
    <property type="match status" value="1"/>
</dbReference>
<keyword evidence="1" id="KW-0808">Transferase</keyword>
<keyword evidence="3" id="KW-0418">Kinase</keyword>
<dbReference type="AlphaFoldDB" id="A0A382MLY7"/>
<dbReference type="GO" id="GO:0006139">
    <property type="term" value="P:nucleobase-containing compound metabolic process"/>
    <property type="evidence" value="ECO:0007669"/>
    <property type="project" value="InterPro"/>
</dbReference>
<evidence type="ECO:0000256" key="1">
    <source>
        <dbReference type="ARBA" id="ARBA00022679"/>
    </source>
</evidence>
<gene>
    <name evidence="4" type="ORF">METZ01_LOCUS302362</name>
</gene>
<proteinExistence type="predicted"/>
<feature type="non-terminal residue" evidence="4">
    <location>
        <position position="1"/>
    </location>
</feature>
<evidence type="ECO:0008006" key="5">
    <source>
        <dbReference type="Google" id="ProtNLM"/>
    </source>
</evidence>
<dbReference type="PANTHER" id="PTHR23359">
    <property type="entry name" value="NUCLEOTIDE KINASE"/>
    <property type="match status" value="1"/>
</dbReference>
<evidence type="ECO:0000256" key="2">
    <source>
        <dbReference type="ARBA" id="ARBA00022741"/>
    </source>
</evidence>
<keyword evidence="2" id="KW-0547">Nucleotide-binding</keyword>
<reference evidence="4" key="1">
    <citation type="submission" date="2018-05" db="EMBL/GenBank/DDBJ databases">
        <authorList>
            <person name="Lanie J.A."/>
            <person name="Ng W.-L."/>
            <person name="Kazmierczak K.M."/>
            <person name="Andrzejewski T.M."/>
            <person name="Davidsen T.M."/>
            <person name="Wayne K.J."/>
            <person name="Tettelin H."/>
            <person name="Glass J.I."/>
            <person name="Rusch D."/>
            <person name="Podicherti R."/>
            <person name="Tsui H.-C.T."/>
            <person name="Winkler M.E."/>
        </authorList>
    </citation>
    <scope>NUCLEOTIDE SEQUENCE</scope>
</reference>
<sequence length="70" mass="7578">MNLILFGPPGAGKGTQSTLICKEFNLIQISTGDLLRSEIKKKTNLGKKIDLIINKGSLVPDNIVSKLLID</sequence>
<dbReference type="InterPro" id="IPR027417">
    <property type="entry name" value="P-loop_NTPase"/>
</dbReference>